<feature type="domain" description="TM2" evidence="6">
    <location>
        <begin position="51"/>
        <end position="92"/>
    </location>
</feature>
<dbReference type="AlphaFoldDB" id="A0A0F6MT65"/>
<evidence type="ECO:0000313" key="7">
    <source>
        <dbReference type="EMBL" id="EMB24976.1"/>
    </source>
</evidence>
<organism evidence="7">
    <name type="scientific">Treponema denticola OTK</name>
    <dbReference type="NCBI Taxonomy" id="999434"/>
    <lineage>
        <taxon>Bacteria</taxon>
        <taxon>Pseudomonadati</taxon>
        <taxon>Spirochaetota</taxon>
        <taxon>Spirochaetia</taxon>
        <taxon>Spirochaetales</taxon>
        <taxon>Treponemataceae</taxon>
        <taxon>Treponema</taxon>
    </lineage>
</organism>
<feature type="transmembrane region" description="Helical" evidence="5">
    <location>
        <begin position="74"/>
        <end position="92"/>
    </location>
</feature>
<evidence type="ECO:0000256" key="1">
    <source>
        <dbReference type="ARBA" id="ARBA00004141"/>
    </source>
</evidence>
<evidence type="ECO:0000256" key="2">
    <source>
        <dbReference type="ARBA" id="ARBA00022692"/>
    </source>
</evidence>
<keyword evidence="4 5" id="KW-0472">Membrane</keyword>
<proteinExistence type="predicted"/>
<evidence type="ECO:0000256" key="5">
    <source>
        <dbReference type="SAM" id="Phobius"/>
    </source>
</evidence>
<dbReference type="InterPro" id="IPR007829">
    <property type="entry name" value="TM2"/>
</dbReference>
<feature type="transmembrane region" description="Helical" evidence="5">
    <location>
        <begin position="41"/>
        <end position="62"/>
    </location>
</feature>
<comment type="subcellular location">
    <subcellularLocation>
        <location evidence="1">Membrane</location>
        <topology evidence="1">Multi-pass membrane protein</topology>
    </subcellularLocation>
</comment>
<dbReference type="EMBL" id="AGDY01000001">
    <property type="protein sequence ID" value="EMB24976.1"/>
    <property type="molecule type" value="Genomic_DNA"/>
</dbReference>
<dbReference type="Pfam" id="PF05154">
    <property type="entry name" value="TM2"/>
    <property type="match status" value="1"/>
</dbReference>
<accession>A0A0F6MT65</accession>
<dbReference type="RefSeq" id="WP_002690275.1">
    <property type="nucleotide sequence ID" value="NZ_CM001797.1"/>
</dbReference>
<evidence type="ECO:0000256" key="3">
    <source>
        <dbReference type="ARBA" id="ARBA00022989"/>
    </source>
</evidence>
<dbReference type="InterPro" id="IPR050932">
    <property type="entry name" value="TM2D1-3-like"/>
</dbReference>
<reference evidence="7" key="1">
    <citation type="submission" date="2012-01" db="EMBL/GenBank/DDBJ databases">
        <title>The Genome Sequence of Treponema denticola OTK.</title>
        <authorList>
            <consortium name="The Broad Institute Genome Sequencing Platform"/>
            <person name="Earl A."/>
            <person name="Ward D."/>
            <person name="Feldgarden M."/>
            <person name="Gevers D."/>
            <person name="Blanton J.M."/>
            <person name="Fenno C.J."/>
            <person name="Baranova O.V."/>
            <person name="Mathney J."/>
            <person name="Dewhirst F.E."/>
            <person name="Izard J."/>
            <person name="Young S.K."/>
            <person name="Zeng Q."/>
            <person name="Gargeya S."/>
            <person name="Fitzgerald M."/>
            <person name="Haas B."/>
            <person name="Abouelleil A."/>
            <person name="Alvarado L."/>
            <person name="Arachchi H.M."/>
            <person name="Berlin A."/>
            <person name="Chapman S.B."/>
            <person name="Gearin G."/>
            <person name="Goldberg J."/>
            <person name="Griggs A."/>
            <person name="Gujja S."/>
            <person name="Hansen M."/>
            <person name="Heiman D."/>
            <person name="Howarth C."/>
            <person name="Larimer J."/>
            <person name="Lui A."/>
            <person name="MacDonald P.J.P."/>
            <person name="McCowen C."/>
            <person name="Montmayeur A."/>
            <person name="Murphy C."/>
            <person name="Neiman D."/>
            <person name="Pearson M."/>
            <person name="Priest M."/>
            <person name="Roberts A."/>
            <person name="Saif S."/>
            <person name="Shea T."/>
            <person name="Sisk P."/>
            <person name="Stolte C."/>
            <person name="Sykes S."/>
            <person name="Wortman J."/>
            <person name="Nusbaum C."/>
            <person name="Birren B."/>
        </authorList>
    </citation>
    <scope>NUCLEOTIDE SEQUENCE [LARGE SCALE GENOMIC DNA]</scope>
    <source>
        <strain evidence="7">OTK</strain>
    </source>
</reference>
<comment type="caution">
    <text evidence="7">The sequence shown here is derived from an EMBL/GenBank/DDBJ whole genome shotgun (WGS) entry which is preliminary data.</text>
</comment>
<evidence type="ECO:0000256" key="4">
    <source>
        <dbReference type="ARBA" id="ARBA00023136"/>
    </source>
</evidence>
<keyword evidence="2 5" id="KW-0812">Transmembrane</keyword>
<name>A0A0F6MT65_TREDN</name>
<dbReference type="PATRIC" id="fig|999434.4.peg.217"/>
<dbReference type="PANTHER" id="PTHR21016:SF25">
    <property type="entry name" value="TM2 DOMAIN-CONTAINING PROTEIN DDB_G0277895-RELATED"/>
    <property type="match status" value="1"/>
</dbReference>
<protein>
    <recommendedName>
        <fullName evidence="6">TM2 domain-containing protein</fullName>
    </recommendedName>
</protein>
<dbReference type="GO" id="GO:0016020">
    <property type="term" value="C:membrane"/>
    <property type="evidence" value="ECO:0007669"/>
    <property type="project" value="UniProtKB-SubCell"/>
</dbReference>
<dbReference type="HOGENOM" id="CLU_1011715_0_0_12"/>
<keyword evidence="3 5" id="KW-1133">Transmembrane helix</keyword>
<dbReference type="Proteomes" id="UP000011701">
    <property type="component" value="Chromosome"/>
</dbReference>
<evidence type="ECO:0000259" key="6">
    <source>
        <dbReference type="Pfam" id="PF05154"/>
    </source>
</evidence>
<dbReference type="PANTHER" id="PTHR21016">
    <property type="entry name" value="BETA-AMYLOID BINDING PROTEIN-RELATED"/>
    <property type="match status" value="1"/>
</dbReference>
<gene>
    <name evidence="7" type="ORF">HMPREF9723_00207</name>
</gene>
<sequence>MRRNYDGDKAYQREVRARGGRRTEADYKRYKARKSIHSSHFIEYAGTLDFILISILLGYLGVDRFLLGDKGKGILKLITCGGAGIWWIIDIFRMPKLVRDKKDKYYEQYKKNKDLPNNNITLEKPPEISNNQLDIQTDVTKNYEKIIRESKSLIFDSDDSHRILLNTGDSIKVEAVKTNFNVNSDEKFFFAYDDTIRKNFREGFLLTDKNLYFTEKGKNMPLRINEIAELSLKNGSLTRYIIVNNHKISITSLVSEDAAVLFSFLQKSIEFIKDR</sequence>